<dbReference type="OrthoDB" id="2065285at2"/>
<comment type="caution">
    <text evidence="5">The sequence shown here is derived from an EMBL/GenBank/DDBJ whole genome shotgun (WGS) entry which is preliminary data.</text>
</comment>
<accession>A0A1Q8QWP2</accession>
<dbReference type="SUPFAM" id="SSF48452">
    <property type="entry name" value="TPR-like"/>
    <property type="match status" value="1"/>
</dbReference>
<dbReference type="SMART" id="SM00028">
    <property type="entry name" value="TPR"/>
    <property type="match status" value="3"/>
</dbReference>
<evidence type="ECO:0000313" key="6">
    <source>
        <dbReference type="Proteomes" id="UP000186102"/>
    </source>
</evidence>
<feature type="transmembrane region" description="Helical" evidence="3">
    <location>
        <begin position="60"/>
        <end position="78"/>
    </location>
</feature>
<dbReference type="InterPro" id="IPR011990">
    <property type="entry name" value="TPR-like_helical_dom_sf"/>
</dbReference>
<sequence length="387" mass="42948">MFCTKCGAKNADEVLFCGECGAPIDTAQSGPKNSQKEETQSEQPSQINPLVPIKRKRKRLLIGILAAVVVIAGVFVYLNTGARLANKQAIQGEKYLAGKQYYQAIGAFEQAISTDKKTAKAYTGLADAYVGLQDTKKAEESLQNGIEASPKADVLYLKLAELYNNNGKPGKAVQTLTKGYSAVKSQNIQTQLKKLQASFINIAGGERVQFQFKENIQTEGDIRNVIGILKDRAVQLGYKDTLIYYGGNDFYVDIIGEEPNNNQVFDLINIQRPIDPIWTRIKMIPPQYDENNLPDEINIKGGLRLVLQVNDQTASIEKIIRSLREYLAQLVYEGTAIYQIGESRIVIDLWGDSDFWRKIGGPDAIVTLLKNQANADIAEKTQISRIH</sequence>
<keyword evidence="3" id="KW-1133">Transmembrane helix</keyword>
<organism evidence="5 6">
    <name type="scientific">Desulfosporosinus metallidurans</name>
    <dbReference type="NCBI Taxonomy" id="1888891"/>
    <lineage>
        <taxon>Bacteria</taxon>
        <taxon>Bacillati</taxon>
        <taxon>Bacillota</taxon>
        <taxon>Clostridia</taxon>
        <taxon>Eubacteriales</taxon>
        <taxon>Desulfitobacteriaceae</taxon>
        <taxon>Desulfosporosinus</taxon>
    </lineage>
</organism>
<dbReference type="InterPro" id="IPR026870">
    <property type="entry name" value="Zinc_ribbon_dom"/>
</dbReference>
<keyword evidence="3" id="KW-0812">Transmembrane</keyword>
<gene>
    <name evidence="5" type="ORF">DSOL_2418</name>
</gene>
<dbReference type="EMBL" id="MLBF01000015">
    <property type="protein sequence ID" value="OLN31730.1"/>
    <property type="molecule type" value="Genomic_DNA"/>
</dbReference>
<protein>
    <recommendedName>
        <fullName evidence="4">Zinc-ribbon domain-containing protein</fullName>
    </recommendedName>
</protein>
<name>A0A1Q8QWP2_9FIRM</name>
<dbReference type="Gene3D" id="1.25.40.10">
    <property type="entry name" value="Tetratricopeptide repeat domain"/>
    <property type="match status" value="1"/>
</dbReference>
<evidence type="ECO:0000256" key="3">
    <source>
        <dbReference type="SAM" id="Phobius"/>
    </source>
</evidence>
<dbReference type="PROSITE" id="PS50005">
    <property type="entry name" value="TPR"/>
    <property type="match status" value="1"/>
</dbReference>
<dbReference type="Proteomes" id="UP000186102">
    <property type="component" value="Unassembled WGS sequence"/>
</dbReference>
<dbReference type="STRING" id="1888891.DSOL_2418"/>
<feature type="domain" description="Zinc-ribbon" evidence="4">
    <location>
        <begin position="2"/>
        <end position="24"/>
    </location>
</feature>
<reference evidence="5 6" key="1">
    <citation type="submission" date="2016-09" db="EMBL/GenBank/DDBJ databases">
        <title>Complete genome of Desulfosporosinus sp. OL.</title>
        <authorList>
            <person name="Mardanov A."/>
            <person name="Beletsky A."/>
            <person name="Panova A."/>
            <person name="Karnachuk O."/>
            <person name="Ravin N."/>
        </authorList>
    </citation>
    <scope>NUCLEOTIDE SEQUENCE [LARGE SCALE GENOMIC DNA]</scope>
    <source>
        <strain evidence="5 6">OL</strain>
    </source>
</reference>
<evidence type="ECO:0000256" key="2">
    <source>
        <dbReference type="SAM" id="MobiDB-lite"/>
    </source>
</evidence>
<keyword evidence="3" id="KW-0472">Membrane</keyword>
<evidence type="ECO:0000313" key="5">
    <source>
        <dbReference type="EMBL" id="OLN31730.1"/>
    </source>
</evidence>
<dbReference type="Pfam" id="PF14559">
    <property type="entry name" value="TPR_19"/>
    <property type="match status" value="1"/>
</dbReference>
<feature type="repeat" description="TPR" evidence="1">
    <location>
        <begin position="119"/>
        <end position="152"/>
    </location>
</feature>
<dbReference type="AlphaFoldDB" id="A0A1Q8QWP2"/>
<evidence type="ECO:0000259" key="4">
    <source>
        <dbReference type="Pfam" id="PF13240"/>
    </source>
</evidence>
<proteinExistence type="predicted"/>
<keyword evidence="6" id="KW-1185">Reference proteome</keyword>
<evidence type="ECO:0000256" key="1">
    <source>
        <dbReference type="PROSITE-ProRule" id="PRU00339"/>
    </source>
</evidence>
<keyword evidence="1" id="KW-0802">TPR repeat</keyword>
<feature type="region of interest" description="Disordered" evidence="2">
    <location>
        <begin position="27"/>
        <end position="49"/>
    </location>
</feature>
<dbReference type="Pfam" id="PF13240">
    <property type="entry name" value="Zn_Ribbon_1"/>
    <property type="match status" value="1"/>
</dbReference>
<dbReference type="InterPro" id="IPR019734">
    <property type="entry name" value="TPR_rpt"/>
</dbReference>